<proteinExistence type="predicted"/>
<dbReference type="EMBL" id="BMAU01021355">
    <property type="protein sequence ID" value="GFY20416.1"/>
    <property type="molecule type" value="Genomic_DNA"/>
</dbReference>
<evidence type="ECO:0000313" key="2">
    <source>
        <dbReference type="Proteomes" id="UP000887159"/>
    </source>
</evidence>
<gene>
    <name evidence="1" type="ORF">TNCV_210481</name>
</gene>
<keyword evidence="2" id="KW-1185">Reference proteome</keyword>
<dbReference type="AlphaFoldDB" id="A0A8X6SYC3"/>
<organism evidence="1 2">
    <name type="scientific">Trichonephila clavipes</name>
    <name type="common">Golden silk orbweaver</name>
    <name type="synonym">Nephila clavipes</name>
    <dbReference type="NCBI Taxonomy" id="2585209"/>
    <lineage>
        <taxon>Eukaryota</taxon>
        <taxon>Metazoa</taxon>
        <taxon>Ecdysozoa</taxon>
        <taxon>Arthropoda</taxon>
        <taxon>Chelicerata</taxon>
        <taxon>Arachnida</taxon>
        <taxon>Araneae</taxon>
        <taxon>Araneomorphae</taxon>
        <taxon>Entelegynae</taxon>
        <taxon>Araneoidea</taxon>
        <taxon>Nephilidae</taxon>
        <taxon>Trichonephila</taxon>
    </lineage>
</organism>
<sequence>MTEISAVIEILVTPETNVARWFSVKSDSSRLGKVLLDSRIHLHIQIETMSGQMHRDIILKQHLRLFRGAMSKKFVFVKDNTHLYQVKHCPGCRRSTCLLVPGGSKFITRKHNYVQLIQALRDPGHPPMPPMAKPALRHSMSHMLD</sequence>
<evidence type="ECO:0000313" key="1">
    <source>
        <dbReference type="EMBL" id="GFY20416.1"/>
    </source>
</evidence>
<protein>
    <submittedName>
        <fullName evidence="1">Uncharacterized protein</fullName>
    </submittedName>
</protein>
<dbReference type="Proteomes" id="UP000887159">
    <property type="component" value="Unassembled WGS sequence"/>
</dbReference>
<name>A0A8X6SYC3_TRICX</name>
<accession>A0A8X6SYC3</accession>
<comment type="caution">
    <text evidence="1">The sequence shown here is derived from an EMBL/GenBank/DDBJ whole genome shotgun (WGS) entry which is preliminary data.</text>
</comment>
<reference evidence="1" key="1">
    <citation type="submission" date="2020-08" db="EMBL/GenBank/DDBJ databases">
        <title>Multicomponent nature underlies the extraordinary mechanical properties of spider dragline silk.</title>
        <authorList>
            <person name="Kono N."/>
            <person name="Nakamura H."/>
            <person name="Mori M."/>
            <person name="Yoshida Y."/>
            <person name="Ohtoshi R."/>
            <person name="Malay A.D."/>
            <person name="Moran D.A.P."/>
            <person name="Tomita M."/>
            <person name="Numata K."/>
            <person name="Arakawa K."/>
        </authorList>
    </citation>
    <scope>NUCLEOTIDE SEQUENCE</scope>
</reference>